<dbReference type="PANTHER" id="PTHR22901:SF0">
    <property type="entry name" value="SIALATE O-ACETYLESTERASE"/>
    <property type="match status" value="1"/>
</dbReference>
<dbReference type="InterPro" id="IPR036514">
    <property type="entry name" value="SGNH_hydro_sf"/>
</dbReference>
<feature type="compositionally biased region" description="Basic and acidic residues" evidence="1">
    <location>
        <begin position="289"/>
        <end position="302"/>
    </location>
</feature>
<dbReference type="KEGG" id="rul:UC8_10920"/>
<gene>
    <name evidence="3" type="ORF">UC8_10920</name>
</gene>
<dbReference type="SUPFAM" id="SSF52266">
    <property type="entry name" value="SGNH hydrolase"/>
    <property type="match status" value="1"/>
</dbReference>
<dbReference type="InterPro" id="IPR039329">
    <property type="entry name" value="SIAE"/>
</dbReference>
<dbReference type="GO" id="GO:0005975">
    <property type="term" value="P:carbohydrate metabolic process"/>
    <property type="evidence" value="ECO:0007669"/>
    <property type="project" value="TreeGrafter"/>
</dbReference>
<dbReference type="EMBL" id="CP042914">
    <property type="protein sequence ID" value="QEG39131.1"/>
    <property type="molecule type" value="Genomic_DNA"/>
</dbReference>
<sequence length="631" mass="70617" precursor="true">MYFRVCHPLLLAIIALTGGLAGSTFAQRMPRENVVDVPAIGEGLSVSNVFQTNMVLQRDKPITIWGWAEPGEEVTVTFANQNSVAVAAEDRVWKVTLNALPANANPQTMTVSGKYETLTLENILIGDVWVLGGQSNMEFELAKVENGNLEIVSANFPQIRILTVPYGQGPEPTRGFARLHEWSDWFGRHFRKGDWDVCTPEVARELSAIGYVFARRVHKASNVPIGVIDASRGGTTIETWTPMSVLQELDSETTQAKLQSMEEAAAAWDPQADLETRIAAHHKWIEQQTKEGKLIPEDKRQAPNDLRPGPIGDHNYPGHCYAGMIAPLAGLAVKGVIFHQGYNNTFDGSQGVEMYRDVFPAMIEAWRGAFGDPQMPFGILSLCTDGYPQTRDNYCEKMFNAGVDLRAAQYQTFLDFYNGGDKQIGFASTYDLRRRWYHPQVKIPAGERIARWALATQYGFEQQLQWKPPMLVSMQPGEGSLMLTLDTDVSDPQDGAIEGFAIAGEDRRFHPASVSYAEKGKDARGRVQYDRKRLVLTSPMVPEPRHFRYAWGRNPLGNLQVSGNKDLPFATQRSDDWRMEEVPLGVLGEELTLPISRGDRNKIIQALRKQDQMRRLEEAKQVIEADGEPDH</sequence>
<evidence type="ECO:0000256" key="1">
    <source>
        <dbReference type="SAM" id="MobiDB-lite"/>
    </source>
</evidence>
<dbReference type="RefSeq" id="WP_068142365.1">
    <property type="nucleotide sequence ID" value="NZ_CP042914.1"/>
</dbReference>
<accession>A0A5B9QYQ4</accession>
<keyword evidence="2" id="KW-0732">Signal</keyword>
<evidence type="ECO:0000313" key="4">
    <source>
        <dbReference type="Proteomes" id="UP000325286"/>
    </source>
</evidence>
<name>A0A5B9QYQ4_9BACT</name>
<dbReference type="PANTHER" id="PTHR22901">
    <property type="entry name" value="SIALATE O-ACETYLESTERASE"/>
    <property type="match status" value="1"/>
</dbReference>
<dbReference type="GO" id="GO:0001681">
    <property type="term" value="F:sialate O-acetylesterase activity"/>
    <property type="evidence" value="ECO:0007669"/>
    <property type="project" value="InterPro"/>
</dbReference>
<keyword evidence="4" id="KW-1185">Reference proteome</keyword>
<dbReference type="Proteomes" id="UP000325286">
    <property type="component" value="Chromosome"/>
</dbReference>
<organism evidence="3 4">
    <name type="scientific">Roseimaritima ulvae</name>
    <dbReference type="NCBI Taxonomy" id="980254"/>
    <lineage>
        <taxon>Bacteria</taxon>
        <taxon>Pseudomonadati</taxon>
        <taxon>Planctomycetota</taxon>
        <taxon>Planctomycetia</taxon>
        <taxon>Pirellulales</taxon>
        <taxon>Pirellulaceae</taxon>
        <taxon>Roseimaritima</taxon>
    </lineage>
</organism>
<dbReference type="OrthoDB" id="224124at2"/>
<evidence type="ECO:0000256" key="2">
    <source>
        <dbReference type="SAM" id="SignalP"/>
    </source>
</evidence>
<reference evidence="3 4" key="1">
    <citation type="submission" date="2019-08" db="EMBL/GenBank/DDBJ databases">
        <title>Deep-cultivation of Planctomycetes and their phenomic and genomic characterization uncovers novel biology.</title>
        <authorList>
            <person name="Wiegand S."/>
            <person name="Jogler M."/>
            <person name="Boedeker C."/>
            <person name="Pinto D."/>
            <person name="Vollmers J."/>
            <person name="Rivas-Marin E."/>
            <person name="Kohn T."/>
            <person name="Peeters S.H."/>
            <person name="Heuer A."/>
            <person name="Rast P."/>
            <person name="Oberbeckmann S."/>
            <person name="Bunk B."/>
            <person name="Jeske O."/>
            <person name="Meyerdierks A."/>
            <person name="Storesund J.E."/>
            <person name="Kallscheuer N."/>
            <person name="Luecker S."/>
            <person name="Lage O.M."/>
            <person name="Pohl T."/>
            <person name="Merkel B.J."/>
            <person name="Hornburger P."/>
            <person name="Mueller R.-W."/>
            <person name="Bruemmer F."/>
            <person name="Labrenz M."/>
            <person name="Spormann A.M."/>
            <person name="Op den Camp H."/>
            <person name="Overmann J."/>
            <person name="Amann R."/>
            <person name="Jetten M.S.M."/>
            <person name="Mascher T."/>
            <person name="Medema M.H."/>
            <person name="Devos D.P."/>
            <person name="Kaster A.-K."/>
            <person name="Ovreas L."/>
            <person name="Rohde M."/>
            <person name="Galperin M.Y."/>
            <person name="Jogler C."/>
        </authorList>
    </citation>
    <scope>NUCLEOTIDE SEQUENCE [LARGE SCALE GENOMIC DNA]</scope>
    <source>
        <strain evidence="3 4">UC8</strain>
    </source>
</reference>
<evidence type="ECO:0000313" key="3">
    <source>
        <dbReference type="EMBL" id="QEG39131.1"/>
    </source>
</evidence>
<protein>
    <submittedName>
        <fullName evidence="3">Uncharacterized protein</fullName>
    </submittedName>
</protein>
<proteinExistence type="predicted"/>
<feature type="chain" id="PRO_5022985649" evidence="2">
    <location>
        <begin position="27"/>
        <end position="631"/>
    </location>
</feature>
<dbReference type="AlphaFoldDB" id="A0A5B9QYQ4"/>
<feature type="region of interest" description="Disordered" evidence="1">
    <location>
        <begin position="289"/>
        <end position="310"/>
    </location>
</feature>
<dbReference type="Gene3D" id="3.40.50.1110">
    <property type="entry name" value="SGNH hydrolase"/>
    <property type="match status" value="1"/>
</dbReference>
<feature type="signal peptide" evidence="2">
    <location>
        <begin position="1"/>
        <end position="26"/>
    </location>
</feature>